<protein>
    <submittedName>
        <fullName evidence="1">Uncharacterized protein</fullName>
    </submittedName>
</protein>
<sequence>MVLPRFRRVTGRLLALLGLIFPLLSVPVLPALAAEAVFPPAGGIGLVPPAGMTPAKSFAGFEHSSGASIVIVAMPAEAYGQLAETFTPDSLRSTGFAAVGAAEPLPVAGGEGRVLRGSQSARGIAYTKWVAVVRGGDGTGLVTVQVPEAARGQVPNQAVEAALGTIAFRSPGSVADQIAAMPYSVGDLAGFRPVRTLMGNTLLLTDGPKDVDPEGTQPLVIVAPSLGKAPVATGQQSAFARKALGTIHEVKDIAVTDESRTTEGGAVLIRLRATGKDVRSGRKVGVTQTIRFEGKSYLRVIGLAGADQPEALARAERVAASVVLR</sequence>
<name>A0A679J0M4_9HYPH</name>
<reference evidence="1" key="1">
    <citation type="submission" date="2019-12" db="EMBL/GenBank/DDBJ databases">
        <authorList>
            <person name="Cremers G."/>
        </authorList>
    </citation>
    <scope>NUCLEOTIDE SEQUENCE</scope>
    <source>
        <strain evidence="1">Mbul1</strain>
    </source>
</reference>
<dbReference type="EMBL" id="LR743504">
    <property type="protein sequence ID" value="CAA2102130.1"/>
    <property type="molecule type" value="Genomic_DNA"/>
</dbReference>
<organism evidence="1">
    <name type="scientific">Methylobacterium bullatum</name>
    <dbReference type="NCBI Taxonomy" id="570505"/>
    <lineage>
        <taxon>Bacteria</taxon>
        <taxon>Pseudomonadati</taxon>
        <taxon>Pseudomonadota</taxon>
        <taxon>Alphaproteobacteria</taxon>
        <taxon>Hyphomicrobiales</taxon>
        <taxon>Methylobacteriaceae</taxon>
        <taxon>Methylobacterium</taxon>
    </lineage>
</organism>
<dbReference type="AlphaFoldDB" id="A0A679J0M4"/>
<gene>
    <name evidence="1" type="ORF">MBUL_01529</name>
</gene>
<accession>A0A679J0M4</accession>
<proteinExistence type="predicted"/>
<evidence type="ECO:0000313" key="1">
    <source>
        <dbReference type="EMBL" id="CAA2102130.1"/>
    </source>
</evidence>